<evidence type="ECO:0008006" key="6">
    <source>
        <dbReference type="Google" id="ProtNLM"/>
    </source>
</evidence>
<dbReference type="InterPro" id="IPR012340">
    <property type="entry name" value="NA-bd_OB-fold"/>
</dbReference>
<proteinExistence type="inferred from homology"/>
<dbReference type="PANTHER" id="PTHR30053:SF14">
    <property type="entry name" value="TRANSLATION ELONGATION FACTOR KOW-LIKE DOMAIN-CONTAINING PROTEIN"/>
    <property type="match status" value="1"/>
</dbReference>
<dbReference type="InterPro" id="IPR020599">
    <property type="entry name" value="Transl_elong_fac_P/YeiP"/>
</dbReference>
<reference evidence="4" key="1">
    <citation type="submission" date="2022-07" db="EMBL/GenBank/DDBJ databases">
        <title>Phylogenomic reconstructions and comparative analyses of Kickxellomycotina fungi.</title>
        <authorList>
            <person name="Reynolds N.K."/>
            <person name="Stajich J.E."/>
            <person name="Barry K."/>
            <person name="Grigoriev I.V."/>
            <person name="Crous P."/>
            <person name="Smith M.E."/>
        </authorList>
    </citation>
    <scope>NUCLEOTIDE SEQUENCE</scope>
    <source>
        <strain evidence="4">NBRC 100468</strain>
    </source>
</reference>
<organism evidence="4 5">
    <name type="scientific">Mycoemilia scoparia</name>
    <dbReference type="NCBI Taxonomy" id="417184"/>
    <lineage>
        <taxon>Eukaryota</taxon>
        <taxon>Fungi</taxon>
        <taxon>Fungi incertae sedis</taxon>
        <taxon>Zoopagomycota</taxon>
        <taxon>Kickxellomycotina</taxon>
        <taxon>Kickxellomycetes</taxon>
        <taxon>Kickxellales</taxon>
        <taxon>Kickxellaceae</taxon>
        <taxon>Mycoemilia</taxon>
    </lineage>
</organism>
<evidence type="ECO:0000256" key="1">
    <source>
        <dbReference type="ARBA" id="ARBA00009479"/>
    </source>
</evidence>
<accession>A0A9W7ZW43</accession>
<dbReference type="PIRSF" id="PIRSF005901">
    <property type="entry name" value="EF-P"/>
    <property type="match status" value="1"/>
</dbReference>
<dbReference type="InterPro" id="IPR013185">
    <property type="entry name" value="Transl_elong_KOW-like"/>
</dbReference>
<dbReference type="SUPFAM" id="SSF50249">
    <property type="entry name" value="Nucleic acid-binding proteins"/>
    <property type="match status" value="2"/>
</dbReference>
<feature type="domain" description="Translation elongation factor P/YeiP central" evidence="3">
    <location>
        <begin position="88"/>
        <end position="145"/>
    </location>
</feature>
<dbReference type="InterPro" id="IPR015365">
    <property type="entry name" value="Elong-fact-P_C"/>
</dbReference>
<dbReference type="OrthoDB" id="7025426at2759"/>
<comment type="similarity">
    <text evidence="1">Belongs to the elongation factor P family.</text>
</comment>
<protein>
    <recommendedName>
        <fullName evidence="6">Elongation factor P</fullName>
    </recommendedName>
</protein>
<dbReference type="Pfam" id="PF09285">
    <property type="entry name" value="Elong-fact-P_C"/>
    <property type="match status" value="1"/>
</dbReference>
<dbReference type="SMART" id="SM01185">
    <property type="entry name" value="EFP"/>
    <property type="match status" value="1"/>
</dbReference>
<gene>
    <name evidence="4" type="ORF">H4219_002997</name>
</gene>
<evidence type="ECO:0000259" key="2">
    <source>
        <dbReference type="SMART" id="SM00841"/>
    </source>
</evidence>
<dbReference type="InterPro" id="IPR001059">
    <property type="entry name" value="Transl_elong_P/YeiP_cen"/>
</dbReference>
<dbReference type="Gene3D" id="2.30.30.30">
    <property type="match status" value="1"/>
</dbReference>
<keyword evidence="5" id="KW-1185">Reference proteome</keyword>
<dbReference type="PANTHER" id="PTHR30053">
    <property type="entry name" value="ELONGATION FACTOR P"/>
    <property type="match status" value="1"/>
</dbReference>
<name>A0A9W7ZW43_9FUNG</name>
<feature type="domain" description="Elongation factor P C-terminal" evidence="2">
    <location>
        <begin position="158"/>
        <end position="209"/>
    </location>
</feature>
<comment type="caution">
    <text evidence="4">The sequence shown here is derived from an EMBL/GenBank/DDBJ whole genome shotgun (WGS) entry which is preliminary data.</text>
</comment>
<dbReference type="AlphaFoldDB" id="A0A9W7ZW43"/>
<dbReference type="GO" id="GO:0003746">
    <property type="term" value="F:translation elongation factor activity"/>
    <property type="evidence" value="ECO:0007669"/>
    <property type="project" value="InterPro"/>
</dbReference>
<evidence type="ECO:0000313" key="5">
    <source>
        <dbReference type="Proteomes" id="UP001150538"/>
    </source>
</evidence>
<dbReference type="Proteomes" id="UP001150538">
    <property type="component" value="Unassembled WGS sequence"/>
</dbReference>
<evidence type="ECO:0000313" key="4">
    <source>
        <dbReference type="EMBL" id="KAJ1917807.1"/>
    </source>
</evidence>
<dbReference type="SMART" id="SM00841">
    <property type="entry name" value="Elong-fact-P_C"/>
    <property type="match status" value="1"/>
</dbReference>
<dbReference type="Gene3D" id="2.40.50.140">
    <property type="entry name" value="Nucleic acid-binding proteins"/>
    <property type="match status" value="2"/>
</dbReference>
<dbReference type="InterPro" id="IPR008991">
    <property type="entry name" value="Translation_prot_SH3-like_sf"/>
</dbReference>
<dbReference type="GO" id="GO:0043043">
    <property type="term" value="P:peptide biosynthetic process"/>
    <property type="evidence" value="ECO:0007669"/>
    <property type="project" value="InterPro"/>
</dbReference>
<sequence>MAFLKGKAASSSLVHQITREYKVDVGSLRSGFVIDHEGKPLIVLNKTHGGTGRGPAVIKVDFKNALTGQKIQQRFKSGSTVEVIQLIQKDYQLLYVADKKAHLMNMETFEELELPADAIEGGESKLPFAVDGMDVIVQSLEPEPGPISWRLPNRYSYVVESVEERRAQAKGTTYCPAMISGGGMVQVPSFVKPGESIIVDTQEERYVSRTTGNDE</sequence>
<evidence type="ECO:0000259" key="3">
    <source>
        <dbReference type="SMART" id="SM01185"/>
    </source>
</evidence>
<dbReference type="InterPro" id="IPR014722">
    <property type="entry name" value="Rib_uL2_dom2"/>
</dbReference>
<dbReference type="SUPFAM" id="SSF50104">
    <property type="entry name" value="Translation proteins SH3-like domain"/>
    <property type="match status" value="1"/>
</dbReference>
<dbReference type="EMBL" id="JANBPU010000061">
    <property type="protein sequence ID" value="KAJ1917807.1"/>
    <property type="molecule type" value="Genomic_DNA"/>
</dbReference>
<dbReference type="Pfam" id="PF01132">
    <property type="entry name" value="EFP"/>
    <property type="match status" value="1"/>
</dbReference>
<dbReference type="Pfam" id="PF08207">
    <property type="entry name" value="EFP_N"/>
    <property type="match status" value="1"/>
</dbReference>
<dbReference type="GO" id="GO:0005737">
    <property type="term" value="C:cytoplasm"/>
    <property type="evidence" value="ECO:0007669"/>
    <property type="project" value="InterPro"/>
</dbReference>